<reference evidence="5" key="1">
    <citation type="journal article" date="2019" name="Int. J. Syst. Evol. Microbiol.">
        <title>The Global Catalogue of Microorganisms (GCM) 10K type strain sequencing project: providing services to taxonomists for standard genome sequencing and annotation.</title>
        <authorList>
            <consortium name="The Broad Institute Genomics Platform"/>
            <consortium name="The Broad Institute Genome Sequencing Center for Infectious Disease"/>
            <person name="Wu L."/>
            <person name="Ma J."/>
        </authorList>
    </citation>
    <scope>NUCLEOTIDE SEQUENCE [LARGE SCALE GENOMIC DNA]</scope>
    <source>
        <strain evidence="5">CCUG 57113</strain>
    </source>
</reference>
<dbReference type="InterPro" id="IPR022627">
    <property type="entry name" value="DUF3502"/>
</dbReference>
<comment type="caution">
    <text evidence="4">The sequence shown here is derived from an EMBL/GenBank/DDBJ whole genome shotgun (WGS) entry which is preliminary data.</text>
</comment>
<dbReference type="Proteomes" id="UP001596105">
    <property type="component" value="Unassembled WGS sequence"/>
</dbReference>
<dbReference type="Pfam" id="PF12010">
    <property type="entry name" value="DUF3502"/>
    <property type="match status" value="1"/>
</dbReference>
<dbReference type="PANTHER" id="PTHR43649:SF17">
    <property type="entry name" value="ABC TRANSPORTER SOLUTE BINDING PROTEIN-SUGAR TRANSPORT"/>
    <property type="match status" value="1"/>
</dbReference>
<dbReference type="RefSeq" id="WP_209749104.1">
    <property type="nucleotide sequence ID" value="NZ_JBHSMH010000118.1"/>
</dbReference>
<keyword evidence="5" id="KW-1185">Reference proteome</keyword>
<evidence type="ECO:0000313" key="4">
    <source>
        <dbReference type="EMBL" id="MFC5472222.1"/>
    </source>
</evidence>
<dbReference type="PANTHER" id="PTHR43649">
    <property type="entry name" value="ARABINOSE-BINDING PROTEIN-RELATED"/>
    <property type="match status" value="1"/>
</dbReference>
<evidence type="ECO:0000256" key="2">
    <source>
        <dbReference type="SAM" id="SignalP"/>
    </source>
</evidence>
<gene>
    <name evidence="4" type="ORF">ACFPPD_26410</name>
</gene>
<evidence type="ECO:0000256" key="1">
    <source>
        <dbReference type="SAM" id="MobiDB-lite"/>
    </source>
</evidence>
<dbReference type="InterPro" id="IPR006059">
    <property type="entry name" value="SBP"/>
</dbReference>
<dbReference type="EMBL" id="JBHSMH010000118">
    <property type="protein sequence ID" value="MFC5472222.1"/>
    <property type="molecule type" value="Genomic_DNA"/>
</dbReference>
<sequence length="513" mass="56956">MKVRRKGIMLMASSLILAVTLAGCGSNEAAPSETGKQSPSESGKAAATTDAQLDPVTLKIMFPGDPPADWSEVKSEMENRLADSLNVKLNVVFIPWADVLQKRQVALSSAEDYDLIWDNNPTQNIAAGLYEPLDDLIEKVGPEIKSNRSPQLMEANKVNGKLYAVPLEVNFIRPWTFVIRKDIREKLGIDPIKSYDDLIQFMYAVKEKAPEVTPYIPNGTEHIGLKLAGMLDPNANLTAVLNYPGLYTKGNDGKVYNIFDDMDPMIMKNIEQNHKLYKDGIFAKDALTLRNGEFTKGKAAVTTFFDFGVNLGTRTGLEKSVPGATAEAFSLYDTSMKLSSTYKAGNHIAVPVVSKNKERAIQFINWLNQKDNYDLLAYGIKGKNWEDAGEGLYKPSIENPYGGIPFAWGWNPALDRIDATLPEDVIELNKWERDPNNFTTDILSGFTFDPSPVSNEVAQLSNAGKEYYDPIVLGLVEPTEGLVKFKDIAYENVKKIQTEYQKQLDAFLAGKKK</sequence>
<dbReference type="SUPFAM" id="SSF53850">
    <property type="entry name" value="Periplasmic binding protein-like II"/>
    <property type="match status" value="1"/>
</dbReference>
<feature type="chain" id="PRO_5045496356" evidence="2">
    <location>
        <begin position="30"/>
        <end position="513"/>
    </location>
</feature>
<feature type="region of interest" description="Disordered" evidence="1">
    <location>
        <begin position="27"/>
        <end position="49"/>
    </location>
</feature>
<dbReference type="InterPro" id="IPR050490">
    <property type="entry name" value="Bact_solute-bd_prot1"/>
</dbReference>
<accession>A0ABW0M4Y5</accession>
<organism evidence="4 5">
    <name type="scientific">Cohnella suwonensis</name>
    <dbReference type="NCBI Taxonomy" id="696072"/>
    <lineage>
        <taxon>Bacteria</taxon>
        <taxon>Bacillati</taxon>
        <taxon>Bacillota</taxon>
        <taxon>Bacilli</taxon>
        <taxon>Bacillales</taxon>
        <taxon>Paenibacillaceae</taxon>
        <taxon>Cohnella</taxon>
    </lineage>
</organism>
<dbReference type="Pfam" id="PF13416">
    <property type="entry name" value="SBP_bac_8"/>
    <property type="match status" value="1"/>
</dbReference>
<protein>
    <submittedName>
        <fullName evidence="4">Extracellular solute-binding protein</fullName>
    </submittedName>
</protein>
<keyword evidence="2" id="KW-0732">Signal</keyword>
<evidence type="ECO:0000313" key="5">
    <source>
        <dbReference type="Proteomes" id="UP001596105"/>
    </source>
</evidence>
<feature type="domain" description="DUF3502" evidence="3">
    <location>
        <begin position="443"/>
        <end position="509"/>
    </location>
</feature>
<proteinExistence type="predicted"/>
<dbReference type="PROSITE" id="PS51257">
    <property type="entry name" value="PROKAR_LIPOPROTEIN"/>
    <property type="match status" value="1"/>
</dbReference>
<feature type="signal peptide" evidence="2">
    <location>
        <begin position="1"/>
        <end position="29"/>
    </location>
</feature>
<name>A0ABW0M4Y5_9BACL</name>
<dbReference type="Gene3D" id="3.40.190.10">
    <property type="entry name" value="Periplasmic binding protein-like II"/>
    <property type="match status" value="1"/>
</dbReference>
<evidence type="ECO:0000259" key="3">
    <source>
        <dbReference type="Pfam" id="PF12010"/>
    </source>
</evidence>